<keyword evidence="3" id="KW-1185">Reference proteome</keyword>
<evidence type="ECO:0000256" key="1">
    <source>
        <dbReference type="SAM" id="MobiDB-lite"/>
    </source>
</evidence>
<feature type="region of interest" description="Disordered" evidence="1">
    <location>
        <begin position="40"/>
        <end position="70"/>
    </location>
</feature>
<name>A0AAE1BC72_9GAST</name>
<proteinExistence type="predicted"/>
<dbReference type="EMBL" id="JAWDGP010000122">
    <property type="protein sequence ID" value="KAK3803497.1"/>
    <property type="molecule type" value="Genomic_DNA"/>
</dbReference>
<reference evidence="2" key="1">
    <citation type="journal article" date="2023" name="G3 (Bethesda)">
        <title>A reference genome for the long-term kleptoplast-retaining sea slug Elysia crispata morphotype clarki.</title>
        <authorList>
            <person name="Eastman K.E."/>
            <person name="Pendleton A.L."/>
            <person name="Shaikh M.A."/>
            <person name="Suttiyut T."/>
            <person name="Ogas R."/>
            <person name="Tomko P."/>
            <person name="Gavelis G."/>
            <person name="Widhalm J.R."/>
            <person name="Wisecaver J.H."/>
        </authorList>
    </citation>
    <scope>NUCLEOTIDE SEQUENCE</scope>
    <source>
        <strain evidence="2">ECLA1</strain>
    </source>
</reference>
<dbReference type="AlphaFoldDB" id="A0AAE1BC72"/>
<evidence type="ECO:0000313" key="3">
    <source>
        <dbReference type="Proteomes" id="UP001283361"/>
    </source>
</evidence>
<organism evidence="2 3">
    <name type="scientific">Elysia crispata</name>
    <name type="common">lettuce slug</name>
    <dbReference type="NCBI Taxonomy" id="231223"/>
    <lineage>
        <taxon>Eukaryota</taxon>
        <taxon>Metazoa</taxon>
        <taxon>Spiralia</taxon>
        <taxon>Lophotrochozoa</taxon>
        <taxon>Mollusca</taxon>
        <taxon>Gastropoda</taxon>
        <taxon>Heterobranchia</taxon>
        <taxon>Euthyneura</taxon>
        <taxon>Panpulmonata</taxon>
        <taxon>Sacoglossa</taxon>
        <taxon>Placobranchoidea</taxon>
        <taxon>Plakobranchidae</taxon>
        <taxon>Elysia</taxon>
    </lineage>
</organism>
<comment type="caution">
    <text evidence="2">The sequence shown here is derived from an EMBL/GenBank/DDBJ whole genome shotgun (WGS) entry which is preliminary data.</text>
</comment>
<evidence type="ECO:0000313" key="2">
    <source>
        <dbReference type="EMBL" id="KAK3803497.1"/>
    </source>
</evidence>
<gene>
    <name evidence="2" type="ORF">RRG08_037810</name>
</gene>
<accession>A0AAE1BC72</accession>
<protein>
    <submittedName>
        <fullName evidence="2">Uncharacterized protein</fullName>
    </submittedName>
</protein>
<sequence length="70" mass="7630">MEERIILLSCGACRVLEPLSGLALYMYDTRTGETELLSGHTDWGATRENESPAPGSTHGVTENLHQGPRC</sequence>
<dbReference type="Proteomes" id="UP001283361">
    <property type="component" value="Unassembled WGS sequence"/>
</dbReference>